<organism evidence="3 4">
    <name type="scientific">Elysia crispata</name>
    <name type="common">lettuce slug</name>
    <dbReference type="NCBI Taxonomy" id="231223"/>
    <lineage>
        <taxon>Eukaryota</taxon>
        <taxon>Metazoa</taxon>
        <taxon>Spiralia</taxon>
        <taxon>Lophotrochozoa</taxon>
        <taxon>Mollusca</taxon>
        <taxon>Gastropoda</taxon>
        <taxon>Heterobranchia</taxon>
        <taxon>Euthyneura</taxon>
        <taxon>Panpulmonata</taxon>
        <taxon>Sacoglossa</taxon>
        <taxon>Placobranchoidea</taxon>
        <taxon>Plakobranchidae</taxon>
        <taxon>Elysia</taxon>
    </lineage>
</organism>
<evidence type="ECO:0000313" key="3">
    <source>
        <dbReference type="EMBL" id="KAK3762422.1"/>
    </source>
</evidence>
<evidence type="ECO:0000256" key="1">
    <source>
        <dbReference type="SAM" id="MobiDB-lite"/>
    </source>
</evidence>
<dbReference type="AlphaFoldDB" id="A0AAE1D9P1"/>
<sequence>MLAYIVLSLALAVGTVLSADCSQDCKAEFWDNAPKNVPSQICKAGQDWRKCLDGLLMARCSNVNYPQELNNAGSACNQPDPVPPSGVDCSEVSLCTLEDDINASDDDSEKCLLAKEWRTCLDHYNFDCSVTYPFELNQAEALYCDSADGTDCSEVSTCTLLDSIKGSKSKSERCELAREWRACLDIYNPHCSVTYPFELNEAEALNCYGTSDDDDVPSDDVDDAGNVGAGNGTDDAGTLDSTGGASAGNGTDNAGDAKDANKHAKGAKGDNAKKAKGHKGAKKAKDAKKAKGSKGTKDAKDPKDGDGDKSGDDGAQTCSARFGVCDDEYNDKIDAAEGIDKCIGSLGWISCYKTVTSKGCEDKQDELDAREAANCGKSID</sequence>
<reference evidence="3" key="1">
    <citation type="journal article" date="2023" name="G3 (Bethesda)">
        <title>A reference genome for the long-term kleptoplast-retaining sea slug Elysia crispata morphotype clarki.</title>
        <authorList>
            <person name="Eastman K.E."/>
            <person name="Pendleton A.L."/>
            <person name="Shaikh M.A."/>
            <person name="Suttiyut T."/>
            <person name="Ogas R."/>
            <person name="Tomko P."/>
            <person name="Gavelis G."/>
            <person name="Widhalm J.R."/>
            <person name="Wisecaver J.H."/>
        </authorList>
    </citation>
    <scope>NUCLEOTIDE SEQUENCE</scope>
    <source>
        <strain evidence="3">ECLA1</strain>
    </source>
</reference>
<dbReference type="EMBL" id="JAWDGP010004710">
    <property type="protein sequence ID" value="KAK3762422.1"/>
    <property type="molecule type" value="Genomic_DNA"/>
</dbReference>
<proteinExistence type="predicted"/>
<feature type="signal peptide" evidence="2">
    <location>
        <begin position="1"/>
        <end position="18"/>
    </location>
</feature>
<evidence type="ECO:0000256" key="2">
    <source>
        <dbReference type="SAM" id="SignalP"/>
    </source>
</evidence>
<evidence type="ECO:0000313" key="4">
    <source>
        <dbReference type="Proteomes" id="UP001283361"/>
    </source>
</evidence>
<keyword evidence="2" id="KW-0732">Signal</keyword>
<dbReference type="Proteomes" id="UP001283361">
    <property type="component" value="Unassembled WGS sequence"/>
</dbReference>
<comment type="caution">
    <text evidence="3">The sequence shown here is derived from an EMBL/GenBank/DDBJ whole genome shotgun (WGS) entry which is preliminary data.</text>
</comment>
<feature type="compositionally biased region" description="Basic and acidic residues" evidence="1">
    <location>
        <begin position="283"/>
        <end position="312"/>
    </location>
</feature>
<accession>A0AAE1D9P1</accession>
<feature type="region of interest" description="Disordered" evidence="1">
    <location>
        <begin position="210"/>
        <end position="318"/>
    </location>
</feature>
<protein>
    <submittedName>
        <fullName evidence="3">Uncharacterized protein</fullName>
    </submittedName>
</protein>
<keyword evidence="4" id="KW-1185">Reference proteome</keyword>
<feature type="compositionally biased region" description="Basic and acidic residues" evidence="1">
    <location>
        <begin position="255"/>
        <end position="273"/>
    </location>
</feature>
<feature type="chain" id="PRO_5041921163" evidence="2">
    <location>
        <begin position="19"/>
        <end position="380"/>
    </location>
</feature>
<feature type="compositionally biased region" description="Acidic residues" evidence="1">
    <location>
        <begin position="211"/>
        <end position="223"/>
    </location>
</feature>
<gene>
    <name evidence="3" type="ORF">RRG08_009814</name>
</gene>
<name>A0AAE1D9P1_9GAST</name>